<accession>A0ABQ1JAE9</accession>
<comment type="caution">
    <text evidence="1">The sequence shown here is derived from an EMBL/GenBank/DDBJ whole genome shotgun (WGS) entry which is preliminary data.</text>
</comment>
<proteinExistence type="predicted"/>
<reference evidence="2" key="1">
    <citation type="journal article" date="2019" name="Int. J. Syst. Evol. Microbiol.">
        <title>The Global Catalogue of Microorganisms (GCM) 10K type strain sequencing project: providing services to taxonomists for standard genome sequencing and annotation.</title>
        <authorList>
            <consortium name="The Broad Institute Genomics Platform"/>
            <consortium name="The Broad Institute Genome Sequencing Center for Infectious Disease"/>
            <person name="Wu L."/>
            <person name="Ma J."/>
        </authorList>
    </citation>
    <scope>NUCLEOTIDE SEQUENCE [LARGE SCALE GENOMIC DNA]</scope>
    <source>
        <strain evidence="2">CGMCC 1.12851</strain>
    </source>
</reference>
<dbReference type="EMBL" id="BMGD01000003">
    <property type="protein sequence ID" value="GGB62447.1"/>
    <property type="molecule type" value="Genomic_DNA"/>
</dbReference>
<name>A0ABQ1JAE9_9SPHN</name>
<dbReference type="Proteomes" id="UP000614261">
    <property type="component" value="Unassembled WGS sequence"/>
</dbReference>
<sequence length="259" mass="29531">MMDREDFLGVRLKLERAEHHIRHLEQIARDHVAFNVQAMKRQPNPKKWQKRGVGSAPPRHTPTILGDAIHNLRSALDHAYCALVIANGCKITNRTSFPFYPNKDRALEALTNKGRVRSDTPNNDVLEFILNELKPFQDDGNDLYILHKLDIDDKHKVLVGTLAYVHQAHYEIMDNNGKSLLDIHGPTIIVPHKYQNSGPIGLEPGQWLKLHDDPRKVFDIRFDQGTFEGESVVGKIKEVSQITNKALDDLSKFSLSLRK</sequence>
<evidence type="ECO:0000313" key="2">
    <source>
        <dbReference type="Proteomes" id="UP000614261"/>
    </source>
</evidence>
<keyword evidence="2" id="KW-1185">Reference proteome</keyword>
<organism evidence="1 2">
    <name type="scientific">Blastomonas aquatica</name>
    <dbReference type="NCBI Taxonomy" id="1510276"/>
    <lineage>
        <taxon>Bacteria</taxon>
        <taxon>Pseudomonadati</taxon>
        <taxon>Pseudomonadota</taxon>
        <taxon>Alphaproteobacteria</taxon>
        <taxon>Sphingomonadales</taxon>
        <taxon>Sphingomonadaceae</taxon>
        <taxon>Blastomonas</taxon>
    </lineage>
</organism>
<evidence type="ECO:0000313" key="1">
    <source>
        <dbReference type="EMBL" id="GGB62447.1"/>
    </source>
</evidence>
<dbReference type="RefSeq" id="WP_188513977.1">
    <property type="nucleotide sequence ID" value="NZ_BMGD01000003.1"/>
</dbReference>
<protein>
    <submittedName>
        <fullName evidence="1">Uncharacterized protein</fullName>
    </submittedName>
</protein>
<gene>
    <name evidence="1" type="ORF">GCM10010833_16780</name>
</gene>